<evidence type="ECO:0000256" key="1">
    <source>
        <dbReference type="ARBA" id="ARBA00005033"/>
    </source>
</evidence>
<gene>
    <name evidence="8" type="ORF">E5676_scaffold595G00020</name>
    <name evidence="7" type="ORF">E6C27_scaffold550G00360</name>
</gene>
<dbReference type="EC" id="2.1.2.11" evidence="3 6"/>
<dbReference type="InterPro" id="IPR003700">
    <property type="entry name" value="Pantoate_hydroxy_MeTrfase"/>
</dbReference>
<dbReference type="AlphaFoldDB" id="A0A5A7VEW3"/>
<evidence type="ECO:0000256" key="3">
    <source>
        <dbReference type="ARBA" id="ARBA00012618"/>
    </source>
</evidence>
<dbReference type="HAMAP" id="MF_00156">
    <property type="entry name" value="PanB"/>
    <property type="match status" value="1"/>
</dbReference>
<name>A0A5A7VEW3_CUCMM</name>
<accession>A0A5A7VEW3</accession>
<comment type="function">
    <text evidence="6">Catalyzes the reversible reaction in which hydroxymethyl group from 5,10-methylenetetrahydrofolate is transferred onto alpha-ketoisovalerate to form ketopantoate.</text>
</comment>
<sequence>MALFKLLTLIASQTRTQSLLKTLRYMSNVPANTVYGGPTSQTPNQRVTLTNLRQKYKKGEPITMVTAYDYPSGVHLDMAGIDIALVGDSAAMVVHGHNSTLPISLDEMLVHCRAAARGARRPFLIVDLPFGTYESSPVQAVDTAVKILKEGRMDAIKLEGGAHSRITAARAIVDAGIAVMGHVGLTPQAISVLGGFRPQGKNIASAVKVVETAISLQEAGCFAVVLECVPPEVAAVARVALRIPTLGIGAGPFCSGQVLVYHDLLGILQHPHHAKVTPKFCKQFAQIGDVINQALSEYREEVSNGSFPGPLHNPYKISDADLNGFMKELQNMGLDEAASAASAKASG</sequence>
<dbReference type="PANTHER" id="PTHR20881:SF0">
    <property type="entry name" value="3-METHYL-2-OXOBUTANOATE HYDROXYMETHYLTRANSFERASE"/>
    <property type="match status" value="1"/>
</dbReference>
<evidence type="ECO:0000256" key="6">
    <source>
        <dbReference type="RuleBase" id="RU362100"/>
    </source>
</evidence>
<dbReference type="GO" id="GO:0008168">
    <property type="term" value="F:methyltransferase activity"/>
    <property type="evidence" value="ECO:0007669"/>
    <property type="project" value="UniProtKB-KW"/>
</dbReference>
<dbReference type="Pfam" id="PF02548">
    <property type="entry name" value="Pantoate_transf"/>
    <property type="match status" value="1"/>
</dbReference>
<keyword evidence="6" id="KW-0566">Pantothenate biosynthesis</keyword>
<dbReference type="Gene3D" id="3.20.20.60">
    <property type="entry name" value="Phosphoenolpyruvate-binding domains"/>
    <property type="match status" value="1"/>
</dbReference>
<evidence type="ECO:0000313" key="7">
    <source>
        <dbReference type="EMBL" id="KAA0066912.1"/>
    </source>
</evidence>
<dbReference type="Proteomes" id="UP000321947">
    <property type="component" value="Unassembled WGS sequence"/>
</dbReference>
<comment type="similarity">
    <text evidence="2 6">Belongs to the PanB family.</text>
</comment>
<organism evidence="7 9">
    <name type="scientific">Cucumis melo var. makuwa</name>
    <name type="common">Oriental melon</name>
    <dbReference type="NCBI Taxonomy" id="1194695"/>
    <lineage>
        <taxon>Eukaryota</taxon>
        <taxon>Viridiplantae</taxon>
        <taxon>Streptophyta</taxon>
        <taxon>Embryophyta</taxon>
        <taxon>Tracheophyta</taxon>
        <taxon>Spermatophyta</taxon>
        <taxon>Magnoliopsida</taxon>
        <taxon>eudicotyledons</taxon>
        <taxon>Gunneridae</taxon>
        <taxon>Pentapetalae</taxon>
        <taxon>rosids</taxon>
        <taxon>fabids</taxon>
        <taxon>Cucurbitales</taxon>
        <taxon>Cucurbitaceae</taxon>
        <taxon>Benincaseae</taxon>
        <taxon>Cucumis</taxon>
    </lineage>
</organism>
<evidence type="ECO:0000256" key="2">
    <source>
        <dbReference type="ARBA" id="ARBA00008676"/>
    </source>
</evidence>
<keyword evidence="8" id="KW-0489">Methyltransferase</keyword>
<dbReference type="Proteomes" id="UP000321393">
    <property type="component" value="Unassembled WGS sequence"/>
</dbReference>
<comment type="pathway">
    <text evidence="1 6">Cofactor biosynthesis; (R)-pantothenate biosynthesis; (R)-pantoate from 3-methyl-2-oxobutanoate: step 1/2.</text>
</comment>
<dbReference type="GO" id="GO:0003864">
    <property type="term" value="F:3-methyl-2-oxobutanoate hydroxymethyltransferase activity"/>
    <property type="evidence" value="ECO:0007669"/>
    <property type="project" value="UniProtKB-EC"/>
</dbReference>
<evidence type="ECO:0000313" key="8">
    <source>
        <dbReference type="EMBL" id="TYK30194.1"/>
    </source>
</evidence>
<dbReference type="PANTHER" id="PTHR20881">
    <property type="entry name" value="3-METHYL-2-OXOBUTANOATE HYDROXYMETHYLTRANSFERASE"/>
    <property type="match status" value="1"/>
</dbReference>
<dbReference type="OrthoDB" id="425211at2759"/>
<dbReference type="GO" id="GO:0015940">
    <property type="term" value="P:pantothenate biosynthetic process"/>
    <property type="evidence" value="ECO:0007669"/>
    <property type="project" value="UniProtKB-UniPathway"/>
</dbReference>
<dbReference type="GO" id="GO:0000287">
    <property type="term" value="F:magnesium ion binding"/>
    <property type="evidence" value="ECO:0007669"/>
    <property type="project" value="TreeGrafter"/>
</dbReference>
<dbReference type="SUPFAM" id="SSF51621">
    <property type="entry name" value="Phosphoenolpyruvate/pyruvate domain"/>
    <property type="match status" value="1"/>
</dbReference>
<dbReference type="NCBIfam" id="TIGR00222">
    <property type="entry name" value="panB"/>
    <property type="match status" value="1"/>
</dbReference>
<evidence type="ECO:0000313" key="9">
    <source>
        <dbReference type="Proteomes" id="UP000321393"/>
    </source>
</evidence>
<comment type="catalytic activity">
    <reaction evidence="5 6">
        <text>(6R)-5,10-methylene-5,6,7,8-tetrahydrofolate + 3-methyl-2-oxobutanoate + H2O = 2-dehydropantoate + (6S)-5,6,7,8-tetrahydrofolate</text>
        <dbReference type="Rhea" id="RHEA:11824"/>
        <dbReference type="ChEBI" id="CHEBI:11561"/>
        <dbReference type="ChEBI" id="CHEBI:11851"/>
        <dbReference type="ChEBI" id="CHEBI:15377"/>
        <dbReference type="ChEBI" id="CHEBI:15636"/>
        <dbReference type="ChEBI" id="CHEBI:57453"/>
        <dbReference type="EC" id="2.1.2.11"/>
    </reaction>
</comment>
<dbReference type="GO" id="GO:0032259">
    <property type="term" value="P:methylation"/>
    <property type="evidence" value="ECO:0007669"/>
    <property type="project" value="UniProtKB-KW"/>
</dbReference>
<dbReference type="EMBL" id="SSTD01000710">
    <property type="protein sequence ID" value="TYK30194.1"/>
    <property type="molecule type" value="Genomic_DNA"/>
</dbReference>
<dbReference type="NCBIfam" id="NF001452">
    <property type="entry name" value="PRK00311.1"/>
    <property type="match status" value="1"/>
</dbReference>
<dbReference type="GO" id="GO:0005739">
    <property type="term" value="C:mitochondrion"/>
    <property type="evidence" value="ECO:0007669"/>
    <property type="project" value="TreeGrafter"/>
</dbReference>
<dbReference type="FunFam" id="3.20.20.60:FF:000003">
    <property type="entry name" value="3-methyl-2-oxobutanoate hydroxymethyltransferase"/>
    <property type="match status" value="1"/>
</dbReference>
<keyword evidence="4 6" id="KW-0808">Transferase</keyword>
<dbReference type="UniPathway" id="UPA00028">
    <property type="reaction ID" value="UER00003"/>
</dbReference>
<dbReference type="EMBL" id="SSTE01000742">
    <property type="protein sequence ID" value="KAA0066912.1"/>
    <property type="molecule type" value="Genomic_DNA"/>
</dbReference>
<evidence type="ECO:0000256" key="4">
    <source>
        <dbReference type="ARBA" id="ARBA00022679"/>
    </source>
</evidence>
<comment type="caution">
    <text evidence="7">The sequence shown here is derived from an EMBL/GenBank/DDBJ whole genome shotgun (WGS) entry which is preliminary data.</text>
</comment>
<evidence type="ECO:0000313" key="10">
    <source>
        <dbReference type="Proteomes" id="UP000321947"/>
    </source>
</evidence>
<reference evidence="9 10" key="1">
    <citation type="submission" date="2019-08" db="EMBL/GenBank/DDBJ databases">
        <title>Draft genome sequences of two oriental melons (Cucumis melo L. var makuwa).</title>
        <authorList>
            <person name="Kwon S.-Y."/>
        </authorList>
    </citation>
    <scope>NUCLEOTIDE SEQUENCE [LARGE SCALE GENOMIC DNA]</scope>
    <source>
        <strain evidence="10">cv. Chang Bougi</strain>
        <strain evidence="9">cv. SW 3</strain>
        <tissue evidence="7">Leaf</tissue>
    </source>
</reference>
<dbReference type="STRING" id="1194695.A0A5A7VEW3"/>
<evidence type="ECO:0000256" key="5">
    <source>
        <dbReference type="ARBA" id="ARBA00049172"/>
    </source>
</evidence>
<dbReference type="CDD" id="cd06557">
    <property type="entry name" value="KPHMT-like"/>
    <property type="match status" value="1"/>
</dbReference>
<proteinExistence type="inferred from homology"/>
<protein>
    <recommendedName>
        <fullName evidence="3 6">3-methyl-2-oxobutanoate hydroxymethyltransferase</fullName>
        <ecNumber evidence="3 6">2.1.2.11</ecNumber>
    </recommendedName>
</protein>
<dbReference type="InterPro" id="IPR040442">
    <property type="entry name" value="Pyrv_kinase-like_dom_sf"/>
</dbReference>
<dbReference type="InterPro" id="IPR015813">
    <property type="entry name" value="Pyrv/PenolPyrv_kinase-like_dom"/>
</dbReference>